<feature type="transmembrane region" description="Helical" evidence="2">
    <location>
        <begin position="1561"/>
        <end position="1581"/>
    </location>
</feature>
<keyword evidence="2" id="KW-0472">Membrane</keyword>
<evidence type="ECO:0000256" key="1">
    <source>
        <dbReference type="SAM" id="MobiDB-lite"/>
    </source>
</evidence>
<sequence>MVLIVSAPVTVFGEPLHDTQAEVANDSAETNEPPLESGNGSSGKEQEAMEEPAGEPEELPEPTQKAEPEANSIQGSGSLLGAGSVGLGWLKSGTLSSTIEVGLADSLQFSLVRDGSDEAVGYKIVAVYYNNDPGETESGFRVANSGKFIAGSPVDGNPSLVYDVAPGTVSAETSVTFEAAPQKVYPDEKLRVDVKLYRVVDGLDDELVESKTAYLDAFFKSAGLSNMVSMKSPVSITEGASTGLYEAGFAVVSMKTAGVETNGGVWAGYFGANYIGYDQVEVTLDFSKVSVTAGGNTHTYLEWQNPAVYGSYGFLAPPVTFYRDDQGLDPVEEDSPALTYTQSGTKKSADYNPGYHPFYFKTTEDFSGENTSIDFQDMEILRTMEINGKRYTFAPDKGMAAEFTDFNDRGVPLINVNIPSSMIIKPVTSDEASVVMRRAVADGSAGYLQYNSAQYAGTGAKTEHLYYQELFKTEIILPGMKGDVELTFNIPANTKVTHLRIPGTNGNNQYDSVTVNGVTKMAPQDKNYDTIDVQGHNFGEPLIVTVNGIQAIKSASGRPVEYPKNLLQFAGVTNDNMAVGSTATFTLASAVNGNGEPVNLKGTLSAKAVVADDYWVDVYTDGTTLAFAQPNSTQNPVSSIEKGEQFYLTMQFYPSHYPYSATLRSDGNDPLNTTLLPNPVVYFLLPDGMEADLDNIQLFKNTTGGRGFKLLGDDPANLQYTAKSLGKNSDGKEVIEVKIHGESGADVWIEGHYASRLRVSVPVNMPPEASASYIEMTANDVFVGTWGDKAARVYMSGAGGATVNTSGVLPEGAILNGSYAVRSNNSRTTSIDLTASKNAQVYAAVRTDAQRDRYQSYNSNVAGSFPQIRAGSRSEQFLVQLYNGMGSNLTDAQAYFILPARNNHSDEKWRTMLTGQPVFTAGAGTSYEVYYTTQDLLWEKSAWTLDELKTLGTWTKVNGPIPDGDLGKVTAFRYEFKTLGDKEQFRMTAQFGVPVVVENTKPEYGSTAIGQMLFDFGGEMKGERANTAAVKLRKSDAPILAAPDGMGEKPIEQETTVAMLEEGNIPVWDSVIAYDDFTELAIDSVKVEFTPADGQKTTVAEFNGNGDFQNSGYNAPGMVPGLDIGYAQGTRSSIDFGIKQALDYVNASKAGTYVITYTTQRDGDAQATSVTRTIHIERPENTLQKTDAELELFMGEAFPDSFTGWQEYLRSLVSITDGGIEVSGADARLNGFDANVPGTYQVTFTYVNSYDYSVTATVKAVVKYKGTVSGTVSSNGKNIEGAVLYATGLETGSATTDENGAYRFEIRATKDEPASKGYTLLLDHAALPDGVKNPDAAFVGSNGTGNAANPNPVHDFVLEPIKIAVEFDNGAAYRSHDIGLYVDGAQIMTQPVGEAGKYRFSPENGEGWFAADAGDYQVKVRPDEGMADDIENLGDDFGADSNGFSSNTLTLAASDIHLRAQAQLPAGEAGDNKPENSVNPGNPENPEKPAAGSDGTQSAQSGTDDVEAGTDHVRQPDEKTNSASKPAGKEAVQATGDSEVPAIGGSENSMPLHGVAKVPTWSLLNLILMIAGAALSIVLALRIFLKKRKQQEEQSGKKRWIYKLIGILAGIALVVLFLATQDMSALMALLDAWSWLFAVLLALQAVMAWFGLRKKQKNEDNAV</sequence>
<keyword evidence="2" id="KW-0812">Transmembrane</keyword>
<dbReference type="Proteomes" id="UP000034076">
    <property type="component" value="Unassembled WGS sequence"/>
</dbReference>
<dbReference type="EMBL" id="LAYJ01000116">
    <property type="protein sequence ID" value="KKI49837.1"/>
    <property type="molecule type" value="Genomic_DNA"/>
</dbReference>
<feature type="region of interest" description="Disordered" evidence="1">
    <location>
        <begin position="21"/>
        <end position="77"/>
    </location>
</feature>
<dbReference type="STRING" id="270498.CHK_2645"/>
<evidence type="ECO:0000256" key="2">
    <source>
        <dbReference type="SAM" id="Phobius"/>
    </source>
</evidence>
<organism evidence="3 4">
    <name type="scientific">Christensenella hongkongensis</name>
    <dbReference type="NCBI Taxonomy" id="270498"/>
    <lineage>
        <taxon>Bacteria</taxon>
        <taxon>Bacillati</taxon>
        <taxon>Bacillota</taxon>
        <taxon>Clostridia</taxon>
        <taxon>Christensenellales</taxon>
        <taxon>Christensenellaceae</taxon>
        <taxon>Christensenella</taxon>
    </lineage>
</organism>
<evidence type="ECO:0000313" key="4">
    <source>
        <dbReference type="Proteomes" id="UP000034076"/>
    </source>
</evidence>
<feature type="compositionally biased region" description="Polar residues" evidence="1">
    <location>
        <begin position="1494"/>
        <end position="1503"/>
    </location>
</feature>
<feature type="compositionally biased region" description="Acidic residues" evidence="1">
    <location>
        <begin position="48"/>
        <end position="60"/>
    </location>
</feature>
<dbReference type="RefSeq" id="WP_131925039.1">
    <property type="nucleotide sequence ID" value="NZ_LAYJ01000116.1"/>
</dbReference>
<proteinExistence type="predicted"/>
<keyword evidence="2" id="KW-1133">Transmembrane helix</keyword>
<dbReference type="OrthoDB" id="9954696at2"/>
<keyword evidence="4" id="KW-1185">Reference proteome</keyword>
<accession>A0A0M2NHD5</accession>
<protein>
    <recommendedName>
        <fullName evidence="5">MBG domain-containing protein</fullName>
    </recommendedName>
</protein>
<feature type="transmembrane region" description="Helical" evidence="2">
    <location>
        <begin position="1601"/>
        <end position="1620"/>
    </location>
</feature>
<reference evidence="3 4" key="1">
    <citation type="submission" date="2015-04" db="EMBL/GenBank/DDBJ databases">
        <title>Draft genome sequence of bacteremic isolate Catabacter hongkongensis type strain HKU16T.</title>
        <authorList>
            <person name="Lau S.K."/>
            <person name="Teng J.L."/>
            <person name="Huang Y."/>
            <person name="Curreem S.O."/>
            <person name="Tsui S.K."/>
            <person name="Woo P.C."/>
        </authorList>
    </citation>
    <scope>NUCLEOTIDE SEQUENCE [LARGE SCALE GENOMIC DNA]</scope>
    <source>
        <strain evidence="3 4">HKU16</strain>
    </source>
</reference>
<name>A0A0M2NHD5_9FIRM</name>
<evidence type="ECO:0008006" key="5">
    <source>
        <dbReference type="Google" id="ProtNLM"/>
    </source>
</evidence>
<evidence type="ECO:0000313" key="3">
    <source>
        <dbReference type="EMBL" id="KKI49837.1"/>
    </source>
</evidence>
<feature type="compositionally biased region" description="Basic and acidic residues" evidence="1">
    <location>
        <begin position="1509"/>
        <end position="1520"/>
    </location>
</feature>
<dbReference type="Gene3D" id="2.60.40.10">
    <property type="entry name" value="Immunoglobulins"/>
    <property type="match status" value="1"/>
</dbReference>
<feature type="region of interest" description="Disordered" evidence="1">
    <location>
        <begin position="1466"/>
        <end position="1545"/>
    </location>
</feature>
<feature type="transmembrane region" description="Helical" evidence="2">
    <location>
        <begin position="1632"/>
        <end position="1652"/>
    </location>
</feature>
<comment type="caution">
    <text evidence="3">The sequence shown here is derived from an EMBL/GenBank/DDBJ whole genome shotgun (WGS) entry which is preliminary data.</text>
</comment>
<dbReference type="InterPro" id="IPR013783">
    <property type="entry name" value="Ig-like_fold"/>
</dbReference>
<gene>
    <name evidence="3" type="ORF">CHK_2645</name>
</gene>